<evidence type="ECO:0000256" key="4">
    <source>
        <dbReference type="ARBA" id="ARBA00022960"/>
    </source>
</evidence>
<evidence type="ECO:0000256" key="2">
    <source>
        <dbReference type="ARBA" id="ARBA00022729"/>
    </source>
</evidence>
<dbReference type="PRINTS" id="PR00725">
    <property type="entry name" value="DADACBPTASE1"/>
</dbReference>
<keyword evidence="12" id="KW-0121">Carboxypeptidase</keyword>
<keyword evidence="6" id="KW-0961">Cell wall biogenesis/degradation</keyword>
<feature type="compositionally biased region" description="Polar residues" evidence="8">
    <location>
        <begin position="365"/>
        <end position="374"/>
    </location>
</feature>
<keyword evidence="12" id="KW-0645">Protease</keyword>
<dbReference type="InterPro" id="IPR001967">
    <property type="entry name" value="Peptidase_S11_N"/>
</dbReference>
<dbReference type="EC" id="3.4.16.4" evidence="12"/>
<evidence type="ECO:0000256" key="9">
    <source>
        <dbReference type="SAM" id="Phobius"/>
    </source>
</evidence>
<keyword evidence="3 12" id="KW-0378">Hydrolase</keyword>
<dbReference type="SUPFAM" id="SSF56601">
    <property type="entry name" value="beta-lactamase/transpeptidase-like"/>
    <property type="match status" value="1"/>
</dbReference>
<feature type="transmembrane region" description="Helical" evidence="9">
    <location>
        <begin position="394"/>
        <end position="415"/>
    </location>
</feature>
<keyword evidence="13" id="KW-1185">Reference proteome</keyword>
<gene>
    <name evidence="12" type="ORF">ABID24_000607</name>
</gene>
<accession>A0ABV2LYT5</accession>
<evidence type="ECO:0000313" key="12">
    <source>
        <dbReference type="EMBL" id="MET3749380.1"/>
    </source>
</evidence>
<dbReference type="Proteomes" id="UP001549106">
    <property type="component" value="Unassembled WGS sequence"/>
</dbReference>
<dbReference type="InterPro" id="IPR018044">
    <property type="entry name" value="Peptidase_S11"/>
</dbReference>
<keyword evidence="2 10" id="KW-0732">Signal</keyword>
<evidence type="ECO:0000259" key="11">
    <source>
        <dbReference type="Pfam" id="PF00768"/>
    </source>
</evidence>
<proteinExistence type="inferred from homology"/>
<organism evidence="12 13">
    <name type="scientific">Blautia caecimuris</name>
    <dbReference type="NCBI Taxonomy" id="1796615"/>
    <lineage>
        <taxon>Bacteria</taxon>
        <taxon>Bacillati</taxon>
        <taxon>Bacillota</taxon>
        <taxon>Clostridia</taxon>
        <taxon>Lachnospirales</taxon>
        <taxon>Lachnospiraceae</taxon>
        <taxon>Blautia</taxon>
    </lineage>
</organism>
<sequence length="425" mass="45606">MKNKIAGTVAAGIAALLIPAVSVQAVTVNFGTAAIVSSDSIQGWPKGPDTVSETAVLIDADTGAVLYDKGKDEYRYPASTTKIMTVLTAIENSSPEDSVTFTETGVRDVTWDSSNIGMQLGETITMKDCWYAAIIKSANEVCAQMAEYVGGTEAQFIEMMNEKARELGCRNTHFANASGLPDSNHYTTAYDLAKIMRAGLQNPRFRKVISAANYTIPATNLSEARGMHTHMPLMAKESNLYYEGCIGGKTGNTNDAGHTLVVAAERNGRTYIAVTMRTADLGANCTDSIALFNYAFDNFDTLTVNGKKMTVPKGVTADQLTVEQVDKNGTMLNRYFYNGQYVGYAAPAATPTPQAVQTAAAGTGENTSGTQTVQEEAEIPESETEEGLSDMSKILLGLMAVMAVTLVALMTALYFKEKKMYGSRK</sequence>
<name>A0ABV2LYT5_9FIRM</name>
<dbReference type="Pfam" id="PF00768">
    <property type="entry name" value="Peptidase_S11"/>
    <property type="match status" value="1"/>
</dbReference>
<keyword evidence="9" id="KW-0472">Membrane</keyword>
<dbReference type="PANTHER" id="PTHR21581">
    <property type="entry name" value="D-ALANYL-D-ALANINE CARBOXYPEPTIDASE"/>
    <property type="match status" value="1"/>
</dbReference>
<keyword evidence="5" id="KW-0573">Peptidoglycan synthesis</keyword>
<evidence type="ECO:0000256" key="7">
    <source>
        <dbReference type="RuleBase" id="RU004016"/>
    </source>
</evidence>
<keyword evidence="4" id="KW-0133">Cell shape</keyword>
<reference evidence="12 13" key="1">
    <citation type="submission" date="2024-06" db="EMBL/GenBank/DDBJ databases">
        <title>Genomic Encyclopedia of Type Strains, Phase IV (KMG-IV): sequencing the most valuable type-strain genomes for metagenomic binning, comparative biology and taxonomic classification.</title>
        <authorList>
            <person name="Goeker M."/>
        </authorList>
    </citation>
    <scope>NUCLEOTIDE SEQUENCE [LARGE SCALE GENOMIC DNA]</scope>
    <source>
        <strain evidence="12 13">DSM 29492</strain>
    </source>
</reference>
<evidence type="ECO:0000313" key="13">
    <source>
        <dbReference type="Proteomes" id="UP001549106"/>
    </source>
</evidence>
<feature type="chain" id="PRO_5046161028" evidence="10">
    <location>
        <begin position="26"/>
        <end position="425"/>
    </location>
</feature>
<feature type="region of interest" description="Disordered" evidence="8">
    <location>
        <begin position="359"/>
        <end position="386"/>
    </location>
</feature>
<feature type="compositionally biased region" description="Acidic residues" evidence="8">
    <location>
        <begin position="375"/>
        <end position="386"/>
    </location>
</feature>
<dbReference type="RefSeq" id="WP_257463974.1">
    <property type="nucleotide sequence ID" value="NZ_BAABXP010000001.1"/>
</dbReference>
<evidence type="ECO:0000256" key="5">
    <source>
        <dbReference type="ARBA" id="ARBA00022984"/>
    </source>
</evidence>
<dbReference type="GO" id="GO:0009002">
    <property type="term" value="F:serine-type D-Ala-D-Ala carboxypeptidase activity"/>
    <property type="evidence" value="ECO:0007669"/>
    <property type="project" value="UniProtKB-EC"/>
</dbReference>
<evidence type="ECO:0000256" key="3">
    <source>
        <dbReference type="ARBA" id="ARBA00022801"/>
    </source>
</evidence>
<evidence type="ECO:0000256" key="1">
    <source>
        <dbReference type="ARBA" id="ARBA00007164"/>
    </source>
</evidence>
<dbReference type="InterPro" id="IPR012338">
    <property type="entry name" value="Beta-lactam/transpept-like"/>
</dbReference>
<evidence type="ECO:0000256" key="8">
    <source>
        <dbReference type="SAM" id="MobiDB-lite"/>
    </source>
</evidence>
<evidence type="ECO:0000256" key="10">
    <source>
        <dbReference type="SAM" id="SignalP"/>
    </source>
</evidence>
<dbReference type="Gene3D" id="3.40.710.10">
    <property type="entry name" value="DD-peptidase/beta-lactamase superfamily"/>
    <property type="match status" value="1"/>
</dbReference>
<feature type="signal peptide" evidence="10">
    <location>
        <begin position="1"/>
        <end position="25"/>
    </location>
</feature>
<comment type="similarity">
    <text evidence="1 7">Belongs to the peptidase S11 family.</text>
</comment>
<keyword evidence="9" id="KW-1133">Transmembrane helix</keyword>
<dbReference type="PANTHER" id="PTHR21581:SF6">
    <property type="entry name" value="TRAFFICKING PROTEIN PARTICLE COMPLEX SUBUNIT 12"/>
    <property type="match status" value="1"/>
</dbReference>
<dbReference type="EMBL" id="JBEPMJ010000003">
    <property type="protein sequence ID" value="MET3749380.1"/>
    <property type="molecule type" value="Genomic_DNA"/>
</dbReference>
<comment type="caution">
    <text evidence="12">The sequence shown here is derived from an EMBL/GenBank/DDBJ whole genome shotgun (WGS) entry which is preliminary data.</text>
</comment>
<feature type="domain" description="Peptidase S11 D-alanyl-D-alanine carboxypeptidase A N-terminal" evidence="11">
    <location>
        <begin position="48"/>
        <end position="277"/>
    </location>
</feature>
<protein>
    <submittedName>
        <fullName evidence="12">D-alanyl-D-alanine carboxypeptidase</fullName>
        <ecNumber evidence="12">3.4.16.4</ecNumber>
    </submittedName>
</protein>
<keyword evidence="9" id="KW-0812">Transmembrane</keyword>
<evidence type="ECO:0000256" key="6">
    <source>
        <dbReference type="ARBA" id="ARBA00023316"/>
    </source>
</evidence>